<comment type="caution">
    <text evidence="3">The sequence shown here is derived from an EMBL/GenBank/DDBJ whole genome shotgun (WGS) entry which is preliminary data.</text>
</comment>
<gene>
    <name evidence="3" type="ORF">BAE44_0015086</name>
</gene>
<organism evidence="3 4">
    <name type="scientific">Dichanthelium oligosanthes</name>
    <dbReference type="NCBI Taxonomy" id="888268"/>
    <lineage>
        <taxon>Eukaryota</taxon>
        <taxon>Viridiplantae</taxon>
        <taxon>Streptophyta</taxon>
        <taxon>Embryophyta</taxon>
        <taxon>Tracheophyta</taxon>
        <taxon>Spermatophyta</taxon>
        <taxon>Magnoliopsida</taxon>
        <taxon>Liliopsida</taxon>
        <taxon>Poales</taxon>
        <taxon>Poaceae</taxon>
        <taxon>PACMAD clade</taxon>
        <taxon>Panicoideae</taxon>
        <taxon>Panicodae</taxon>
        <taxon>Paniceae</taxon>
        <taxon>Dichantheliinae</taxon>
        <taxon>Dichanthelium</taxon>
    </lineage>
</organism>
<reference evidence="3 4" key="1">
    <citation type="submission" date="2016-09" db="EMBL/GenBank/DDBJ databases">
        <title>The draft genome of Dichanthelium oligosanthes: A C3 panicoid grass species.</title>
        <authorList>
            <person name="Studer A.J."/>
            <person name="Schnable J.C."/>
            <person name="Brutnell T.P."/>
        </authorList>
    </citation>
    <scope>NUCLEOTIDE SEQUENCE [LARGE SCALE GENOMIC DNA]</scope>
    <source>
        <strain evidence="4">cv. Kellogg 1175</strain>
        <tissue evidence="3">Leaf</tissue>
    </source>
</reference>
<dbReference type="SUPFAM" id="SSF53474">
    <property type="entry name" value="alpha/beta-Hydrolases"/>
    <property type="match status" value="1"/>
</dbReference>
<sequence length="301" mass="32940">YVEVDEDHGVRLFYYFIQSERKPAEDPLILWITGGPGCSALSGLLFEIDSAGGFSSYLAYSASSSFLPPASSPEASDDLADKLSNFAIADPISSQVVNAEPQQVSRPSETHLPGVDFGLHDSARTIPAEHDSDSTKNHLDSKVVSDNNASVQQEVQSKVTSSTSIVQMRQDEAAKVLGFPEAPGLFFVTTSEGETIYCTSSEYYSGSQLVNIIIDGLPYQEGRPLEDPTQLADTTSSSSSSHPSREVFMADRDHPEGVHNNETLSAISDDSRTMENEGEQAREARRWKNQARADRRQRARE</sequence>
<dbReference type="Gene3D" id="3.40.50.1820">
    <property type="entry name" value="alpha/beta hydrolase"/>
    <property type="match status" value="1"/>
</dbReference>
<evidence type="ECO:0000313" key="4">
    <source>
        <dbReference type="Proteomes" id="UP000095767"/>
    </source>
</evidence>
<feature type="non-terminal residue" evidence="3">
    <location>
        <position position="1"/>
    </location>
</feature>
<feature type="compositionally biased region" description="Basic and acidic residues" evidence="2">
    <location>
        <begin position="243"/>
        <end position="259"/>
    </location>
</feature>
<dbReference type="OrthoDB" id="443318at2759"/>
<dbReference type="InterPro" id="IPR029058">
    <property type="entry name" value="AB_hydrolase_fold"/>
</dbReference>
<dbReference type="Pfam" id="PF00450">
    <property type="entry name" value="Peptidase_S10"/>
    <property type="match status" value="1"/>
</dbReference>
<protein>
    <recommendedName>
        <fullName evidence="5">Serine carboxypeptidase-like 18</fullName>
    </recommendedName>
</protein>
<dbReference type="GO" id="GO:0004185">
    <property type="term" value="F:serine-type carboxypeptidase activity"/>
    <property type="evidence" value="ECO:0007669"/>
    <property type="project" value="InterPro"/>
</dbReference>
<comment type="similarity">
    <text evidence="1">Belongs to the peptidase S10 family.</text>
</comment>
<accession>A0A1E5VFP7</accession>
<dbReference type="AlphaFoldDB" id="A0A1E5VFP7"/>
<dbReference type="InterPro" id="IPR001563">
    <property type="entry name" value="Peptidase_S10"/>
</dbReference>
<dbReference type="GO" id="GO:0006508">
    <property type="term" value="P:proteolysis"/>
    <property type="evidence" value="ECO:0007669"/>
    <property type="project" value="InterPro"/>
</dbReference>
<dbReference type="EMBL" id="LWDX02041276">
    <property type="protein sequence ID" value="OEL23895.1"/>
    <property type="molecule type" value="Genomic_DNA"/>
</dbReference>
<evidence type="ECO:0000256" key="2">
    <source>
        <dbReference type="SAM" id="MobiDB-lite"/>
    </source>
</evidence>
<evidence type="ECO:0008006" key="5">
    <source>
        <dbReference type="Google" id="ProtNLM"/>
    </source>
</evidence>
<name>A0A1E5VFP7_9POAL</name>
<evidence type="ECO:0000313" key="3">
    <source>
        <dbReference type="EMBL" id="OEL23895.1"/>
    </source>
</evidence>
<feature type="compositionally biased region" description="Basic and acidic residues" evidence="2">
    <location>
        <begin position="269"/>
        <end position="301"/>
    </location>
</feature>
<keyword evidence="4" id="KW-1185">Reference proteome</keyword>
<evidence type="ECO:0000256" key="1">
    <source>
        <dbReference type="ARBA" id="ARBA00009431"/>
    </source>
</evidence>
<dbReference type="Proteomes" id="UP000095767">
    <property type="component" value="Unassembled WGS sequence"/>
</dbReference>
<dbReference type="STRING" id="888268.A0A1E5VFP7"/>
<feature type="region of interest" description="Disordered" evidence="2">
    <location>
        <begin position="221"/>
        <end position="301"/>
    </location>
</feature>
<proteinExistence type="inferred from homology"/>